<comment type="cofactor">
    <cofactor evidence="2">
        <name>Zn(2+)</name>
        <dbReference type="ChEBI" id="CHEBI:29105"/>
    </cofactor>
</comment>
<accession>A0A938X9S9</accession>
<dbReference type="Pfam" id="PF07687">
    <property type="entry name" value="M20_dimer"/>
    <property type="match status" value="1"/>
</dbReference>
<keyword evidence="7" id="KW-0482">Metalloprotease</keyword>
<dbReference type="GO" id="GO:0070573">
    <property type="term" value="F:metallodipeptidase activity"/>
    <property type="evidence" value="ECO:0007669"/>
    <property type="project" value="TreeGrafter"/>
</dbReference>
<dbReference type="GO" id="GO:0005829">
    <property type="term" value="C:cytosol"/>
    <property type="evidence" value="ECO:0007669"/>
    <property type="project" value="TreeGrafter"/>
</dbReference>
<dbReference type="NCBIfam" id="TIGR01893">
    <property type="entry name" value="aa-his-dipept"/>
    <property type="match status" value="1"/>
</dbReference>
<evidence type="ECO:0000259" key="18">
    <source>
        <dbReference type="Pfam" id="PF07687"/>
    </source>
</evidence>
<evidence type="ECO:0000256" key="2">
    <source>
        <dbReference type="ARBA" id="ARBA00001947"/>
    </source>
</evidence>
<evidence type="ECO:0000313" key="19">
    <source>
        <dbReference type="EMBL" id="MBM6947476.1"/>
    </source>
</evidence>
<dbReference type="PRINTS" id="PR00934">
    <property type="entry name" value="XHISDIPTASE"/>
</dbReference>
<dbReference type="PANTHER" id="PTHR43501">
    <property type="entry name" value="CYTOSOL NON-SPECIFIC DIPEPTIDASE"/>
    <property type="match status" value="1"/>
</dbReference>
<reference evidence="19" key="2">
    <citation type="journal article" date="2021" name="Sci. Rep.">
        <title>The distribution of antibiotic resistance genes in chicken gut microbiota commensals.</title>
        <authorList>
            <person name="Juricova H."/>
            <person name="Matiasovicova J."/>
            <person name="Kubasova T."/>
            <person name="Cejkova D."/>
            <person name="Rychlik I."/>
        </authorList>
    </citation>
    <scope>NUCLEOTIDE SEQUENCE</scope>
    <source>
        <strain evidence="19">An582</strain>
    </source>
</reference>
<comment type="cofactor">
    <cofactor evidence="1">
        <name>Co(2+)</name>
        <dbReference type="ChEBI" id="CHEBI:48828"/>
    </cofactor>
</comment>
<evidence type="ECO:0000256" key="7">
    <source>
        <dbReference type="ARBA" id="ARBA00023049"/>
    </source>
</evidence>
<evidence type="ECO:0000256" key="6">
    <source>
        <dbReference type="ARBA" id="ARBA00022833"/>
    </source>
</evidence>
<evidence type="ECO:0000256" key="8">
    <source>
        <dbReference type="ARBA" id="ARBA00023285"/>
    </source>
</evidence>
<dbReference type="GO" id="GO:0006508">
    <property type="term" value="P:proteolysis"/>
    <property type="evidence" value="ECO:0007669"/>
    <property type="project" value="UniProtKB-KW"/>
</dbReference>
<evidence type="ECO:0000256" key="4">
    <source>
        <dbReference type="ARBA" id="ARBA00022723"/>
    </source>
</evidence>
<evidence type="ECO:0000313" key="20">
    <source>
        <dbReference type="Proteomes" id="UP000705508"/>
    </source>
</evidence>
<evidence type="ECO:0000256" key="13">
    <source>
        <dbReference type="ARBA" id="ARBA00071271"/>
    </source>
</evidence>
<dbReference type="InterPro" id="IPR001160">
    <property type="entry name" value="Peptidase_M20C"/>
</dbReference>
<dbReference type="Proteomes" id="UP000705508">
    <property type="component" value="Unassembled WGS sequence"/>
</dbReference>
<dbReference type="SUPFAM" id="SSF53187">
    <property type="entry name" value="Zn-dependent exopeptidases"/>
    <property type="match status" value="1"/>
</dbReference>
<protein>
    <recommendedName>
        <fullName evidence="13">Cytosol non-specific dipeptidase</fullName>
        <ecNumber evidence="10">3.4.13.18</ecNumber>
    </recommendedName>
    <alternativeName>
        <fullName evidence="16">Aminoacyl-histidine dipeptidase</fullName>
    </alternativeName>
    <alternativeName>
        <fullName evidence="15">Beta-alanyl-histidine dipeptidase</fullName>
    </alternativeName>
    <alternativeName>
        <fullName evidence="14">Carnosinase</fullName>
    </alternativeName>
    <alternativeName>
        <fullName evidence="11">Peptidase D</fullName>
    </alternativeName>
    <alternativeName>
        <fullName evidence="17">Xaa-His dipeptidase</fullName>
    </alternativeName>
</protein>
<gene>
    <name evidence="19" type="ORF">H6A20_02195</name>
</gene>
<evidence type="ECO:0000256" key="15">
    <source>
        <dbReference type="ARBA" id="ARBA00076004"/>
    </source>
</evidence>
<evidence type="ECO:0000256" key="14">
    <source>
        <dbReference type="ARBA" id="ARBA00075285"/>
    </source>
</evidence>
<dbReference type="FunFam" id="3.40.630.10:FF:000015">
    <property type="entry name" value="Aminoacyl-histidine dipeptidase PepD"/>
    <property type="match status" value="1"/>
</dbReference>
<proteinExistence type="inferred from homology"/>
<dbReference type="CDD" id="cd03890">
    <property type="entry name" value="M20_pepD"/>
    <property type="match status" value="1"/>
</dbReference>
<evidence type="ECO:0000256" key="1">
    <source>
        <dbReference type="ARBA" id="ARBA00001941"/>
    </source>
</evidence>
<keyword evidence="3" id="KW-0645">Protease</keyword>
<keyword evidence="5" id="KW-0378">Hydrolase</keyword>
<dbReference type="PIRSF" id="PIRSF016599">
    <property type="entry name" value="Xaa-His_dipept"/>
    <property type="match status" value="1"/>
</dbReference>
<dbReference type="EMBL" id="JACJKS010000002">
    <property type="protein sequence ID" value="MBM6947476.1"/>
    <property type="molecule type" value="Genomic_DNA"/>
</dbReference>
<dbReference type="EC" id="3.4.13.18" evidence="10"/>
<evidence type="ECO:0000256" key="10">
    <source>
        <dbReference type="ARBA" id="ARBA00038976"/>
    </source>
</evidence>
<dbReference type="InterPro" id="IPR002933">
    <property type="entry name" value="Peptidase_M20"/>
</dbReference>
<evidence type="ECO:0000256" key="11">
    <source>
        <dbReference type="ARBA" id="ARBA00044252"/>
    </source>
</evidence>
<dbReference type="PANTHER" id="PTHR43501:SF1">
    <property type="entry name" value="CYTOSOL NON-SPECIFIC DIPEPTIDASE"/>
    <property type="match status" value="1"/>
</dbReference>
<keyword evidence="8" id="KW-0170">Cobalt</keyword>
<dbReference type="RefSeq" id="WP_204905524.1">
    <property type="nucleotide sequence ID" value="NZ_JACJKS010000002.1"/>
</dbReference>
<evidence type="ECO:0000256" key="17">
    <source>
        <dbReference type="ARBA" id="ARBA00078074"/>
    </source>
</evidence>
<dbReference type="AlphaFoldDB" id="A0A938X9S9"/>
<evidence type="ECO:0000256" key="12">
    <source>
        <dbReference type="ARBA" id="ARBA00061423"/>
    </source>
</evidence>
<sequence length="483" mass="52614">MHVLEHLEPKSVFRYFEELSAIPRGTFDTKRVSDYCVRFARERGLPVIQDEANNVVIRKNGTPGYEDSEPVILQGHLDMVCEKTEDSSHDFTKDGLDLYVEDGFVKAKDTTLGGDDGIAVAMALAVLDSSDIPHPPIEALFTTDEESGMGGAIAADLSLLKGKKLINIDSEEEGYLTVGCAGGIDAHTYFSLHSSQAEGRLVRVRISGLAGGHSGSEIHLQRGNALKLMGQLLHCANQDRTLRLVSLDGGSKRNVIAMDCTAVFFVKDDDSCAFIGETAARLKEQWDAQFMGDEPGLSVTVSDEGRTSLPAASPETTGRITDYLFLMPNGPQAYSRRLAGQVDTSLNPGVVSTKDDVVGIHALIRSASDSSKTEVAERLRTLAALCGASFETDGAYPGWMYREESPLREVMVEAFREMYGHDPEVITIHAGLECGLFLGKRPDLDCVSFGPDIPDVHSVRERLSIASVERCYDYLKAVLAKCR</sequence>
<keyword evidence="6" id="KW-0862">Zinc</keyword>
<feature type="domain" description="Peptidase M20 dimerisation" evidence="18">
    <location>
        <begin position="207"/>
        <end position="267"/>
    </location>
</feature>
<evidence type="ECO:0000256" key="3">
    <source>
        <dbReference type="ARBA" id="ARBA00022670"/>
    </source>
</evidence>
<organism evidence="19 20">
    <name type="scientific">Mordavella massiliensis</name>
    <dbReference type="NCBI Taxonomy" id="1871024"/>
    <lineage>
        <taxon>Bacteria</taxon>
        <taxon>Bacillati</taxon>
        <taxon>Bacillota</taxon>
        <taxon>Clostridia</taxon>
        <taxon>Eubacteriales</taxon>
        <taxon>Clostridiaceae</taxon>
        <taxon>Mordavella</taxon>
    </lineage>
</organism>
<evidence type="ECO:0000256" key="16">
    <source>
        <dbReference type="ARBA" id="ARBA00077688"/>
    </source>
</evidence>
<dbReference type="GO" id="GO:0046872">
    <property type="term" value="F:metal ion binding"/>
    <property type="evidence" value="ECO:0007669"/>
    <property type="project" value="UniProtKB-KW"/>
</dbReference>
<comment type="catalytic activity">
    <reaction evidence="9">
        <text>Hydrolysis of dipeptides, preferentially hydrophobic dipeptides including prolyl amino acids.</text>
        <dbReference type="EC" id="3.4.13.18"/>
    </reaction>
</comment>
<evidence type="ECO:0000256" key="9">
    <source>
        <dbReference type="ARBA" id="ARBA00036421"/>
    </source>
</evidence>
<dbReference type="Gene3D" id="3.40.630.10">
    <property type="entry name" value="Zn peptidases"/>
    <property type="match status" value="2"/>
</dbReference>
<dbReference type="FunFam" id="3.40.630.10:FF:000018">
    <property type="entry name" value="Aminoacyl-histidine dipeptidase PepD"/>
    <property type="match status" value="1"/>
</dbReference>
<name>A0A938X9S9_9CLOT</name>
<dbReference type="InterPro" id="IPR011650">
    <property type="entry name" value="Peptidase_M20_dimer"/>
</dbReference>
<reference evidence="19" key="1">
    <citation type="submission" date="2020-08" db="EMBL/GenBank/DDBJ databases">
        <authorList>
            <person name="Cejkova D."/>
            <person name="Kubasova T."/>
            <person name="Jahodarova E."/>
            <person name="Rychlik I."/>
        </authorList>
    </citation>
    <scope>NUCLEOTIDE SEQUENCE</scope>
    <source>
        <strain evidence="19">An582</strain>
    </source>
</reference>
<comment type="caution">
    <text evidence="19">The sequence shown here is derived from an EMBL/GenBank/DDBJ whole genome shotgun (WGS) entry which is preliminary data.</text>
</comment>
<comment type="similarity">
    <text evidence="12">Belongs to the peptidase M20C family.</text>
</comment>
<dbReference type="Pfam" id="PF01546">
    <property type="entry name" value="Peptidase_M20"/>
    <property type="match status" value="1"/>
</dbReference>
<evidence type="ECO:0000256" key="5">
    <source>
        <dbReference type="ARBA" id="ARBA00022801"/>
    </source>
</evidence>
<keyword evidence="4" id="KW-0479">Metal-binding</keyword>